<dbReference type="Proteomes" id="UP000821865">
    <property type="component" value="Chromosome 5"/>
</dbReference>
<dbReference type="EMBL" id="CM023474">
    <property type="protein sequence ID" value="KAH7950214.1"/>
    <property type="molecule type" value="Genomic_DNA"/>
</dbReference>
<evidence type="ECO:0000313" key="1">
    <source>
        <dbReference type="EMBL" id="KAH7950214.1"/>
    </source>
</evidence>
<protein>
    <submittedName>
        <fullName evidence="1">Uncharacterized protein</fullName>
    </submittedName>
</protein>
<organism evidence="1 2">
    <name type="scientific">Dermacentor silvarum</name>
    <name type="common">Tick</name>
    <dbReference type="NCBI Taxonomy" id="543639"/>
    <lineage>
        <taxon>Eukaryota</taxon>
        <taxon>Metazoa</taxon>
        <taxon>Ecdysozoa</taxon>
        <taxon>Arthropoda</taxon>
        <taxon>Chelicerata</taxon>
        <taxon>Arachnida</taxon>
        <taxon>Acari</taxon>
        <taxon>Parasitiformes</taxon>
        <taxon>Ixodida</taxon>
        <taxon>Ixodoidea</taxon>
        <taxon>Ixodidae</taxon>
        <taxon>Rhipicephalinae</taxon>
        <taxon>Dermacentor</taxon>
    </lineage>
</organism>
<reference evidence="1" key="1">
    <citation type="submission" date="2020-05" db="EMBL/GenBank/DDBJ databases">
        <title>Large-scale comparative analyses of tick genomes elucidate their genetic diversity and vector capacities.</title>
        <authorList>
            <person name="Jia N."/>
            <person name="Wang J."/>
            <person name="Shi W."/>
            <person name="Du L."/>
            <person name="Sun Y."/>
            <person name="Zhan W."/>
            <person name="Jiang J."/>
            <person name="Wang Q."/>
            <person name="Zhang B."/>
            <person name="Ji P."/>
            <person name="Sakyi L.B."/>
            <person name="Cui X."/>
            <person name="Yuan T."/>
            <person name="Jiang B."/>
            <person name="Yang W."/>
            <person name="Lam T.T.-Y."/>
            <person name="Chang Q."/>
            <person name="Ding S."/>
            <person name="Wang X."/>
            <person name="Zhu J."/>
            <person name="Ruan X."/>
            <person name="Zhao L."/>
            <person name="Wei J."/>
            <person name="Que T."/>
            <person name="Du C."/>
            <person name="Cheng J."/>
            <person name="Dai P."/>
            <person name="Han X."/>
            <person name="Huang E."/>
            <person name="Gao Y."/>
            <person name="Liu J."/>
            <person name="Shao H."/>
            <person name="Ye R."/>
            <person name="Li L."/>
            <person name="Wei W."/>
            <person name="Wang X."/>
            <person name="Wang C."/>
            <person name="Yang T."/>
            <person name="Huo Q."/>
            <person name="Li W."/>
            <person name="Guo W."/>
            <person name="Chen H."/>
            <person name="Zhou L."/>
            <person name="Ni X."/>
            <person name="Tian J."/>
            <person name="Zhou Y."/>
            <person name="Sheng Y."/>
            <person name="Liu T."/>
            <person name="Pan Y."/>
            <person name="Xia L."/>
            <person name="Li J."/>
            <person name="Zhao F."/>
            <person name="Cao W."/>
        </authorList>
    </citation>
    <scope>NUCLEOTIDE SEQUENCE</scope>
    <source>
        <strain evidence="1">Dsil-2018</strain>
    </source>
</reference>
<name>A0ACB8CSS4_DERSI</name>
<evidence type="ECO:0000313" key="2">
    <source>
        <dbReference type="Proteomes" id="UP000821865"/>
    </source>
</evidence>
<comment type="caution">
    <text evidence="1">The sequence shown here is derived from an EMBL/GenBank/DDBJ whole genome shotgun (WGS) entry which is preliminary data.</text>
</comment>
<gene>
    <name evidence="1" type="ORF">HPB49_021037</name>
</gene>
<proteinExistence type="predicted"/>
<accession>A0ACB8CSS4</accession>
<sequence length="179" mass="19008">MPNEVTGREIAPSEVSVSNGWCDIAPRRTTKPNLNVAANVAAYGARTKASKPAIQEAAGLETTQCDGDTIYPNLKQNIMVVSSPLPENVHGYLKIQSITITGQTYEASSYRTAPDDTCKGVIRNIPLHHTQETITSQQLGPASQSDNGMPGLRNGGDAAHKPRAVEGQISGELASVARE</sequence>
<keyword evidence="2" id="KW-1185">Reference proteome</keyword>